<evidence type="ECO:0008006" key="4">
    <source>
        <dbReference type="Google" id="ProtNLM"/>
    </source>
</evidence>
<proteinExistence type="predicted"/>
<dbReference type="Proteomes" id="UP000032900">
    <property type="component" value="Unassembled WGS sequence"/>
</dbReference>
<accession>A0A0E9LRH4</accession>
<comment type="caution">
    <text evidence="2">The sequence shown here is derived from an EMBL/GenBank/DDBJ whole genome shotgun (WGS) entry which is preliminary data.</text>
</comment>
<feature type="chain" id="PRO_5002428250" description="DUF4382 domain-containing protein" evidence="1">
    <location>
        <begin position="23"/>
        <end position="231"/>
    </location>
</feature>
<keyword evidence="3" id="KW-1185">Reference proteome</keyword>
<keyword evidence="1" id="KW-0732">Signal</keyword>
<gene>
    <name evidence="2" type="ORF">JCM15548_14601</name>
</gene>
<organism evidence="2 3">
    <name type="scientific">Geofilum rubicundum JCM 15548</name>
    <dbReference type="NCBI Taxonomy" id="1236989"/>
    <lineage>
        <taxon>Bacteria</taxon>
        <taxon>Pseudomonadati</taxon>
        <taxon>Bacteroidota</taxon>
        <taxon>Bacteroidia</taxon>
        <taxon>Marinilabiliales</taxon>
        <taxon>Marinilabiliaceae</taxon>
        <taxon>Geofilum</taxon>
    </lineage>
</organism>
<dbReference type="STRING" id="1236989.JCM15548_14601"/>
<name>A0A0E9LRH4_9BACT</name>
<feature type="signal peptide" evidence="1">
    <location>
        <begin position="1"/>
        <end position="22"/>
    </location>
</feature>
<dbReference type="EMBL" id="BAZW01000094">
    <property type="protein sequence ID" value="GAO27751.1"/>
    <property type="molecule type" value="Genomic_DNA"/>
</dbReference>
<evidence type="ECO:0000313" key="2">
    <source>
        <dbReference type="EMBL" id="GAO27751.1"/>
    </source>
</evidence>
<evidence type="ECO:0000256" key="1">
    <source>
        <dbReference type="SAM" id="SignalP"/>
    </source>
</evidence>
<protein>
    <recommendedName>
        <fullName evidence="4">DUF4382 domain-containing protein</fullName>
    </recommendedName>
</protein>
<sequence length="231" mass="25541">MKKIKFKILVLAAILVASVTFTSCEKDESETATEPQIGLKFKTVTSSVSLKSTQARELSFTSGFITLREVQFEVETDNDSIEIEFELEINTKIDFATGETNPDISFAQIPAGTYNEMEVEIELQDEGDTPAMVLNGTYVDADGVSHDVRFEYNSGETFEVEKEGTIVFATNESALTQITFDPTVWFAKVENEQLSNATKDNDGIIVISETQNANIFDVVADGLDLVTEIEM</sequence>
<reference evidence="2 3" key="1">
    <citation type="journal article" date="2015" name="Microbes Environ.">
        <title>Distribution and evolution of nitrogen fixation genes in the phylum bacteroidetes.</title>
        <authorList>
            <person name="Inoue J."/>
            <person name="Oshima K."/>
            <person name="Suda W."/>
            <person name="Sakamoto M."/>
            <person name="Iino T."/>
            <person name="Noda S."/>
            <person name="Hongoh Y."/>
            <person name="Hattori M."/>
            <person name="Ohkuma M."/>
        </authorList>
    </citation>
    <scope>NUCLEOTIDE SEQUENCE [LARGE SCALE GENOMIC DNA]</scope>
    <source>
        <strain evidence="2">JCM 15548</strain>
    </source>
</reference>
<dbReference type="RefSeq" id="WP_062128782.1">
    <property type="nucleotide sequence ID" value="NZ_BAZW01000094.1"/>
</dbReference>
<dbReference type="PROSITE" id="PS51257">
    <property type="entry name" value="PROKAR_LIPOPROTEIN"/>
    <property type="match status" value="1"/>
</dbReference>
<dbReference type="OrthoDB" id="851020at2"/>
<dbReference type="AlphaFoldDB" id="A0A0E9LRH4"/>
<evidence type="ECO:0000313" key="3">
    <source>
        <dbReference type="Proteomes" id="UP000032900"/>
    </source>
</evidence>